<dbReference type="Gene3D" id="3.40.30.10">
    <property type="entry name" value="Glutaredoxin"/>
    <property type="match status" value="1"/>
</dbReference>
<dbReference type="Proteomes" id="UP000472272">
    <property type="component" value="Chromosome 13"/>
</dbReference>
<sequence>PGTGKPCGFESAYLELENAVKEEFPDVEIESRLGGTGAFEIEINGQLIFSNPSHPLQVAFLHPNPSSGSFS</sequence>
<dbReference type="SUPFAM" id="SSF52833">
    <property type="entry name" value="Thioredoxin-like"/>
    <property type="match status" value="1"/>
</dbReference>
<reference evidence="2 3" key="1">
    <citation type="journal article" date="2019" name="Proc. Natl. Acad. Sci. U.S.A.">
        <title>Regulatory changes in pterin and carotenoid genes underlie balanced color polymorphisms in the wall lizard.</title>
        <authorList>
            <person name="Andrade P."/>
            <person name="Pinho C."/>
            <person name="Perez I de Lanuza G."/>
            <person name="Afonso S."/>
            <person name="Brejcha J."/>
            <person name="Rubin C.J."/>
            <person name="Wallerman O."/>
            <person name="Pereira P."/>
            <person name="Sabatino S.J."/>
            <person name="Bellati A."/>
            <person name="Pellitteri-Rosa D."/>
            <person name="Bosakova Z."/>
            <person name="Bunikis I."/>
            <person name="Carretero M.A."/>
            <person name="Feiner N."/>
            <person name="Marsik P."/>
            <person name="Pauperio F."/>
            <person name="Salvi D."/>
            <person name="Soler L."/>
            <person name="While G.M."/>
            <person name="Uller T."/>
            <person name="Font E."/>
            <person name="Andersson L."/>
            <person name="Carneiro M."/>
        </authorList>
    </citation>
    <scope>NUCLEOTIDE SEQUENCE</scope>
</reference>
<reference evidence="2" key="2">
    <citation type="submission" date="2025-08" db="UniProtKB">
        <authorList>
            <consortium name="Ensembl"/>
        </authorList>
    </citation>
    <scope>IDENTIFICATION</scope>
</reference>
<dbReference type="GO" id="GO:0005829">
    <property type="term" value="C:cytosol"/>
    <property type="evidence" value="ECO:0007669"/>
    <property type="project" value="TreeGrafter"/>
</dbReference>
<dbReference type="PANTHER" id="PTHR15124:SF27">
    <property type="entry name" value="MIGRATION AND INVASION ENHANCER 1"/>
    <property type="match status" value="1"/>
</dbReference>
<dbReference type="Pfam" id="PF10262">
    <property type="entry name" value="Rdx"/>
    <property type="match status" value="1"/>
</dbReference>
<protein>
    <recommendedName>
        <fullName evidence="4">Selenoprotein W</fullName>
    </recommendedName>
</protein>
<organism evidence="2 3">
    <name type="scientific">Podarcis muralis</name>
    <name type="common">Wall lizard</name>
    <name type="synonym">Lacerta muralis</name>
    <dbReference type="NCBI Taxonomy" id="64176"/>
    <lineage>
        <taxon>Eukaryota</taxon>
        <taxon>Metazoa</taxon>
        <taxon>Chordata</taxon>
        <taxon>Craniata</taxon>
        <taxon>Vertebrata</taxon>
        <taxon>Euteleostomi</taxon>
        <taxon>Lepidosauria</taxon>
        <taxon>Squamata</taxon>
        <taxon>Bifurcata</taxon>
        <taxon>Unidentata</taxon>
        <taxon>Episquamata</taxon>
        <taxon>Laterata</taxon>
        <taxon>Lacertibaenia</taxon>
        <taxon>Lacertidae</taxon>
        <taxon>Podarcis</taxon>
    </lineage>
</organism>
<evidence type="ECO:0000313" key="3">
    <source>
        <dbReference type="Proteomes" id="UP000472272"/>
    </source>
</evidence>
<accession>A0A670JNZ3</accession>
<keyword evidence="1" id="KW-0676">Redox-active center</keyword>
<dbReference type="InterPro" id="IPR036249">
    <property type="entry name" value="Thioredoxin-like_sf"/>
</dbReference>
<dbReference type="AlphaFoldDB" id="A0A670JNZ3"/>
<reference evidence="2" key="3">
    <citation type="submission" date="2025-09" db="UniProtKB">
        <authorList>
            <consortium name="Ensembl"/>
        </authorList>
    </citation>
    <scope>IDENTIFICATION</scope>
</reference>
<dbReference type="Ensembl" id="ENSPMRT00000028391.1">
    <property type="protein sequence ID" value="ENSPMRP00000026758.1"/>
    <property type="gene ID" value="ENSPMRG00000017295.1"/>
</dbReference>
<evidence type="ECO:0000256" key="1">
    <source>
        <dbReference type="ARBA" id="ARBA00023284"/>
    </source>
</evidence>
<dbReference type="InterPro" id="IPR051441">
    <property type="entry name" value="SelW_related"/>
</dbReference>
<dbReference type="InterPro" id="IPR011893">
    <property type="entry name" value="Selenoprotein_Rdx-typ"/>
</dbReference>
<name>A0A670JNZ3_PODMU</name>
<dbReference type="NCBIfam" id="TIGR02174">
    <property type="entry name" value="CXXU_selWTH"/>
    <property type="match status" value="1"/>
</dbReference>
<proteinExistence type="predicted"/>
<dbReference type="GO" id="GO:0043066">
    <property type="term" value="P:negative regulation of apoptotic process"/>
    <property type="evidence" value="ECO:0007669"/>
    <property type="project" value="TreeGrafter"/>
</dbReference>
<dbReference type="PANTHER" id="PTHR15124">
    <property type="entry name" value="SELENOPROTEIN W"/>
    <property type="match status" value="1"/>
</dbReference>
<dbReference type="GO" id="GO:0051491">
    <property type="term" value="P:positive regulation of filopodium assembly"/>
    <property type="evidence" value="ECO:0007669"/>
    <property type="project" value="TreeGrafter"/>
</dbReference>
<evidence type="ECO:0008006" key="4">
    <source>
        <dbReference type="Google" id="ProtNLM"/>
    </source>
</evidence>
<evidence type="ECO:0000313" key="2">
    <source>
        <dbReference type="Ensembl" id="ENSPMRP00000026758.1"/>
    </source>
</evidence>
<keyword evidence="3" id="KW-1185">Reference proteome</keyword>